<evidence type="ECO:0000256" key="5">
    <source>
        <dbReference type="RuleBase" id="RU362059"/>
    </source>
</evidence>
<dbReference type="PANTHER" id="PTHR48043">
    <property type="entry name" value="EG:EG0003.4 PROTEIN-RELATED"/>
    <property type="match status" value="1"/>
</dbReference>
<sequence length="483" mass="53967">MYEAYVQKLAERGHTVTLVAWHNVTKIHANIKSIGIGDNSGDSFHVNLAHYEATPKILQTWTELQVLNDAGQKSCQQGLTHPKIKALCESKQKFDLVVVEYFNTDCFAVLAHLFKAPLMGIFSSPPLPWHNDRMGNPDNPSYIVSVFSGFTSQMDFTSRIKNTIGLTFAKAYHKMYYAGPAEKLIKKNFGTGIPKLADIVSTTSVFLVNSHFSLLQSRPLVPGVVEVGGLHVQPPKKLPADLDKYLSQSKKGVVYFSLGTVTLATSMPPKKMRTLLNAFGNLTHDVLWRCEEEVPNKPKNMLLKTWLPQNDVLAHPNVKLFVTHGGLLGIMEAVTHGVPMIVLPIFGDQFHNGAAIAEKGAGIVLDYATITESKFLQTLNKVLEDKSYADNAKLLSVKFKERPLTAMNSAIYWTEYVMKFKGAPHLRPANTKLSWFSECLLDVYIFLIAAVTLFVHLAKKAFLKYKELKKAQEESQMKKKKKS</sequence>
<keyword evidence="2 4" id="KW-0328">Glycosyltransferase</keyword>
<dbReference type="PROSITE" id="PS00375">
    <property type="entry name" value="UDPGT"/>
    <property type="match status" value="1"/>
</dbReference>
<name>A0ABR1ADS4_POLSC</name>
<keyword evidence="5" id="KW-0812">Transmembrane</keyword>
<comment type="subcellular location">
    <subcellularLocation>
        <location evidence="5">Membrane</location>
        <topology evidence="5">Single-pass membrane protein</topology>
    </subcellularLocation>
</comment>
<dbReference type="PANTHER" id="PTHR48043:SF114">
    <property type="entry name" value="IP04436P-RELATED"/>
    <property type="match status" value="1"/>
</dbReference>
<dbReference type="InterPro" id="IPR002213">
    <property type="entry name" value="UDP_glucos_trans"/>
</dbReference>
<dbReference type="SUPFAM" id="SSF53756">
    <property type="entry name" value="UDP-Glycosyltransferase/glycogen phosphorylase"/>
    <property type="match status" value="1"/>
</dbReference>
<gene>
    <name evidence="6" type="ORF">RUM44_005571</name>
</gene>
<organism evidence="6 7">
    <name type="scientific">Polyplax serrata</name>
    <name type="common">Common mouse louse</name>
    <dbReference type="NCBI Taxonomy" id="468196"/>
    <lineage>
        <taxon>Eukaryota</taxon>
        <taxon>Metazoa</taxon>
        <taxon>Ecdysozoa</taxon>
        <taxon>Arthropoda</taxon>
        <taxon>Hexapoda</taxon>
        <taxon>Insecta</taxon>
        <taxon>Pterygota</taxon>
        <taxon>Neoptera</taxon>
        <taxon>Paraneoptera</taxon>
        <taxon>Psocodea</taxon>
        <taxon>Troctomorpha</taxon>
        <taxon>Phthiraptera</taxon>
        <taxon>Anoplura</taxon>
        <taxon>Polyplacidae</taxon>
        <taxon>Polyplax</taxon>
    </lineage>
</organism>
<evidence type="ECO:0000256" key="3">
    <source>
        <dbReference type="ARBA" id="ARBA00022679"/>
    </source>
</evidence>
<keyword evidence="3 4" id="KW-0808">Transferase</keyword>
<dbReference type="Proteomes" id="UP001359485">
    <property type="component" value="Unassembled WGS sequence"/>
</dbReference>
<comment type="catalytic activity">
    <reaction evidence="5">
        <text>glucuronate acceptor + UDP-alpha-D-glucuronate = acceptor beta-D-glucuronoside + UDP + H(+)</text>
        <dbReference type="Rhea" id="RHEA:21032"/>
        <dbReference type="ChEBI" id="CHEBI:15378"/>
        <dbReference type="ChEBI" id="CHEBI:58052"/>
        <dbReference type="ChEBI" id="CHEBI:58223"/>
        <dbReference type="ChEBI" id="CHEBI:132367"/>
        <dbReference type="ChEBI" id="CHEBI:132368"/>
        <dbReference type="EC" id="2.4.1.17"/>
    </reaction>
</comment>
<comment type="caution">
    <text evidence="6">The sequence shown here is derived from an EMBL/GenBank/DDBJ whole genome shotgun (WGS) entry which is preliminary data.</text>
</comment>
<proteinExistence type="inferred from homology"/>
<dbReference type="EC" id="2.4.1.17" evidence="5"/>
<dbReference type="Gene3D" id="3.40.50.2000">
    <property type="entry name" value="Glycogen Phosphorylase B"/>
    <property type="match status" value="1"/>
</dbReference>
<dbReference type="InterPro" id="IPR035595">
    <property type="entry name" value="UDP_glycos_trans_CS"/>
</dbReference>
<dbReference type="InterPro" id="IPR050271">
    <property type="entry name" value="UDP-glycosyltransferase"/>
</dbReference>
<keyword evidence="5" id="KW-1133">Transmembrane helix</keyword>
<evidence type="ECO:0000256" key="2">
    <source>
        <dbReference type="ARBA" id="ARBA00022676"/>
    </source>
</evidence>
<keyword evidence="5" id="KW-0472">Membrane</keyword>
<evidence type="ECO:0000256" key="4">
    <source>
        <dbReference type="RuleBase" id="RU003718"/>
    </source>
</evidence>
<dbReference type="CDD" id="cd03784">
    <property type="entry name" value="GT1_Gtf-like"/>
    <property type="match status" value="1"/>
</dbReference>
<accession>A0ABR1ADS4</accession>
<keyword evidence="7" id="KW-1185">Reference proteome</keyword>
<evidence type="ECO:0000256" key="1">
    <source>
        <dbReference type="ARBA" id="ARBA00009995"/>
    </source>
</evidence>
<dbReference type="EMBL" id="JAWJWF010000052">
    <property type="protein sequence ID" value="KAK6617240.1"/>
    <property type="molecule type" value="Genomic_DNA"/>
</dbReference>
<dbReference type="Pfam" id="PF00201">
    <property type="entry name" value="UDPGT"/>
    <property type="match status" value="1"/>
</dbReference>
<comment type="similarity">
    <text evidence="1 4">Belongs to the UDP-glycosyltransferase family.</text>
</comment>
<reference evidence="6 7" key="1">
    <citation type="submission" date="2023-09" db="EMBL/GenBank/DDBJ databases">
        <title>Genomes of two closely related lineages of the louse Polyplax serrata with different host specificities.</title>
        <authorList>
            <person name="Martinu J."/>
            <person name="Tarabai H."/>
            <person name="Stefka J."/>
            <person name="Hypsa V."/>
        </authorList>
    </citation>
    <scope>NUCLEOTIDE SEQUENCE [LARGE SCALE GENOMIC DNA]</scope>
    <source>
        <strain evidence="6">98ZLc_SE</strain>
    </source>
</reference>
<evidence type="ECO:0000313" key="7">
    <source>
        <dbReference type="Proteomes" id="UP001359485"/>
    </source>
</evidence>
<protein>
    <recommendedName>
        <fullName evidence="5">UDP-glucuronosyltransferase</fullName>
        <ecNumber evidence="5">2.4.1.17</ecNumber>
    </recommendedName>
</protein>
<evidence type="ECO:0000313" key="6">
    <source>
        <dbReference type="EMBL" id="KAK6617240.1"/>
    </source>
</evidence>
<feature type="transmembrane region" description="Helical" evidence="5">
    <location>
        <begin position="435"/>
        <end position="458"/>
    </location>
</feature>